<feature type="region of interest" description="Disordered" evidence="13">
    <location>
        <begin position="412"/>
        <end position="517"/>
    </location>
</feature>
<organism evidence="15 16">
    <name type="scientific">Sphaerulina musiva (strain SO2202)</name>
    <name type="common">Poplar stem canker fungus</name>
    <name type="synonym">Septoria musiva</name>
    <dbReference type="NCBI Taxonomy" id="692275"/>
    <lineage>
        <taxon>Eukaryota</taxon>
        <taxon>Fungi</taxon>
        <taxon>Dikarya</taxon>
        <taxon>Ascomycota</taxon>
        <taxon>Pezizomycotina</taxon>
        <taxon>Dothideomycetes</taxon>
        <taxon>Dothideomycetidae</taxon>
        <taxon>Mycosphaerellales</taxon>
        <taxon>Mycosphaerellaceae</taxon>
        <taxon>Sphaerulina</taxon>
    </lineage>
</organism>
<feature type="compositionally biased region" description="Polar residues" evidence="13">
    <location>
        <begin position="94"/>
        <end position="104"/>
    </location>
</feature>
<dbReference type="HOGENOM" id="CLU_008515_1_0_1"/>
<evidence type="ECO:0000313" key="15">
    <source>
        <dbReference type="EMBL" id="EMF10156.1"/>
    </source>
</evidence>
<evidence type="ECO:0000256" key="5">
    <source>
        <dbReference type="ARBA" id="ARBA00022490"/>
    </source>
</evidence>
<dbReference type="EC" id="2.3.2.27" evidence="4"/>
<sequence>MTLGLQMIPSTSGGESQGRGGRGGGRGRGGQRGGANRGASAEHHNGAPNDRGADRTRADGGGNRGRGRGRGRGGGGGRGGRGDSNHNNRDRAFSSAQQNTTAVQPSPEPGGTGVFGARLTKDAAHNIQGEGAGAQVEDGDDVEAEVCFICASPVSHNSVAPCNHRTCHICALRLRALYKTKACAHCRTEATNVIFTDDAEKRYEDFVERDFHRVDKNLGISYEKHEIFEDTVLLLRYNCPDQDCYEACLGWPDLHRHVRNTHQKVMCDLCTRNKKVFTHEHELFTHAELKRHEKFGDDHPGAVDQSGFKGHPECGFCRRRFYGDDELFSHCREAHERCHLCDRRNGGNTPQYFMNYDALEKHFSKDHFPCLDQECQEKKFVVFDSEMDLKAHQLEQHPNGLSKDARRVDLSAFDYRPQYQEPTRGRGGRRGGRGRDPNAEPLPASSAGNLSRAEVAHQREREIHSAQSVSARSFGGQLSAPTPAQAASRPAITQQTATQAAPQSPHPAAPLTPQEQARQLRHAAVNERASNLARNEKVKMDAFRERVSSYTRGGISPGDLIDALFSIFDTSSKEIGKLINELADIFEVPGKRDSLLKAWADWKAVNEDYPTLPGPAGANTTAAGVLGKGVGASRVLKLKSSTAKSSQSAVGRQASWGSASSTPAASSSNPFPSLPPRNGGPSIQLGRGSAAPAPTPSWLATRPATDSAARSPAMTPSSSARASPAINARQQPTGTNTRSAELFPALPAAKKPTSTVFSPGYTGRGILRTNSGNPSVNAWAGGSGTSTPVVDANAGQNDESVARKGKKGKQIVFKWG</sequence>
<dbReference type="InterPro" id="IPR057634">
    <property type="entry name" value="PAH_ZNF598/HEL2"/>
</dbReference>
<dbReference type="PROSITE" id="PS00028">
    <property type="entry name" value="ZINC_FINGER_C2H2_1"/>
    <property type="match status" value="2"/>
</dbReference>
<dbReference type="InterPro" id="IPR041888">
    <property type="entry name" value="RING-HC_ZNF598/HEL2"/>
</dbReference>
<feature type="domain" description="RING-type" evidence="14">
    <location>
        <begin position="147"/>
        <end position="187"/>
    </location>
</feature>
<feature type="compositionally biased region" description="Basic and acidic residues" evidence="13">
    <location>
        <begin position="80"/>
        <end position="92"/>
    </location>
</feature>
<dbReference type="GO" id="GO:0072344">
    <property type="term" value="P:rescue of stalled ribosome"/>
    <property type="evidence" value="ECO:0007669"/>
    <property type="project" value="InterPro"/>
</dbReference>
<dbReference type="GO" id="GO:0061630">
    <property type="term" value="F:ubiquitin protein ligase activity"/>
    <property type="evidence" value="ECO:0007669"/>
    <property type="project" value="UniProtKB-EC"/>
</dbReference>
<comment type="catalytic activity">
    <reaction evidence="1">
        <text>S-ubiquitinyl-[E2 ubiquitin-conjugating enzyme]-L-cysteine + [acceptor protein]-L-lysine = [E2 ubiquitin-conjugating enzyme]-L-cysteine + N(6)-ubiquitinyl-[acceptor protein]-L-lysine.</text>
        <dbReference type="EC" id="2.3.2.27"/>
    </reaction>
</comment>
<feature type="region of interest" description="Disordered" evidence="13">
    <location>
        <begin position="1"/>
        <end position="116"/>
    </location>
</feature>
<feature type="compositionally biased region" description="Basic and acidic residues" evidence="13">
    <location>
        <begin position="454"/>
        <end position="464"/>
    </location>
</feature>
<dbReference type="OMA" id="VFTHEHT"/>
<keyword evidence="16" id="KW-1185">Reference proteome</keyword>
<evidence type="ECO:0000256" key="10">
    <source>
        <dbReference type="ARBA" id="ARBA00022833"/>
    </source>
</evidence>
<dbReference type="GO" id="GO:0005737">
    <property type="term" value="C:cytoplasm"/>
    <property type="evidence" value="ECO:0007669"/>
    <property type="project" value="UniProtKB-SubCell"/>
</dbReference>
<proteinExistence type="inferred from homology"/>
<evidence type="ECO:0000256" key="7">
    <source>
        <dbReference type="ARBA" id="ARBA00022679"/>
    </source>
</evidence>
<dbReference type="AlphaFoldDB" id="M3AVQ6"/>
<keyword evidence="5" id="KW-0963">Cytoplasm</keyword>
<dbReference type="PANTHER" id="PTHR22938">
    <property type="entry name" value="ZINC FINGER PROTEIN 598"/>
    <property type="match status" value="1"/>
</dbReference>
<dbReference type="Pfam" id="PF25447">
    <property type="entry name" value="RING_ZNF598"/>
    <property type="match status" value="1"/>
</dbReference>
<feature type="compositionally biased region" description="Low complexity" evidence="13">
    <location>
        <begin position="654"/>
        <end position="671"/>
    </location>
</feature>
<evidence type="ECO:0000256" key="4">
    <source>
        <dbReference type="ARBA" id="ARBA00012483"/>
    </source>
</evidence>
<dbReference type="InterPro" id="IPR056437">
    <property type="entry name" value="Znf-C2H2_ZNF598/HEL2"/>
</dbReference>
<dbReference type="GO" id="GO:0008270">
    <property type="term" value="F:zinc ion binding"/>
    <property type="evidence" value="ECO:0007669"/>
    <property type="project" value="UniProtKB-KW"/>
</dbReference>
<feature type="compositionally biased region" description="Basic and acidic residues" evidence="13">
    <location>
        <begin position="40"/>
        <end position="58"/>
    </location>
</feature>
<evidence type="ECO:0000259" key="14">
    <source>
        <dbReference type="PROSITE" id="PS50089"/>
    </source>
</evidence>
<dbReference type="PANTHER" id="PTHR22938:SF0">
    <property type="entry name" value="E3 UBIQUITIN-PROTEIN LIGASE ZNF598"/>
    <property type="match status" value="1"/>
</dbReference>
<accession>M3AVQ6</accession>
<feature type="region of interest" description="Disordered" evidence="13">
    <location>
        <begin position="641"/>
        <end position="737"/>
    </location>
</feature>
<dbReference type="PROSITE" id="PS50089">
    <property type="entry name" value="ZF_RING_2"/>
    <property type="match status" value="1"/>
</dbReference>
<dbReference type="CDD" id="cd16615">
    <property type="entry name" value="RING-HC_ZNF598"/>
    <property type="match status" value="1"/>
</dbReference>
<dbReference type="GeneID" id="27900192"/>
<evidence type="ECO:0000256" key="6">
    <source>
        <dbReference type="ARBA" id="ARBA00022553"/>
    </source>
</evidence>
<feature type="compositionally biased region" description="Polar residues" evidence="13">
    <location>
        <begin position="728"/>
        <end position="737"/>
    </location>
</feature>
<dbReference type="SUPFAM" id="SSF57850">
    <property type="entry name" value="RING/U-box"/>
    <property type="match status" value="1"/>
</dbReference>
<evidence type="ECO:0000256" key="8">
    <source>
        <dbReference type="ARBA" id="ARBA00022723"/>
    </source>
</evidence>
<dbReference type="GO" id="GO:0016567">
    <property type="term" value="P:protein ubiquitination"/>
    <property type="evidence" value="ECO:0007669"/>
    <property type="project" value="TreeGrafter"/>
</dbReference>
<evidence type="ECO:0000256" key="9">
    <source>
        <dbReference type="ARBA" id="ARBA00022771"/>
    </source>
</evidence>
<feature type="region of interest" description="Disordered" evidence="13">
    <location>
        <begin position="793"/>
        <end position="816"/>
    </location>
</feature>
<dbReference type="Pfam" id="PF23202">
    <property type="entry name" value="PAH_ZNF598"/>
    <property type="match status" value="1"/>
</dbReference>
<comment type="similarity">
    <text evidence="11">Belongs to the ZNF598/HEL2 family.</text>
</comment>
<feature type="compositionally biased region" description="Low complexity" evidence="13">
    <location>
        <begin position="490"/>
        <end position="503"/>
    </location>
</feature>
<dbReference type="RefSeq" id="XP_016758277.1">
    <property type="nucleotide sequence ID" value="XM_016903055.1"/>
</dbReference>
<dbReference type="eggNOG" id="KOG2231">
    <property type="taxonomic scope" value="Eukaryota"/>
</dbReference>
<dbReference type="InterPro" id="IPR001841">
    <property type="entry name" value="Znf_RING"/>
</dbReference>
<evidence type="ECO:0000256" key="2">
    <source>
        <dbReference type="ARBA" id="ARBA00004496"/>
    </source>
</evidence>
<name>M3AVQ6_SPHMS</name>
<dbReference type="EMBL" id="KB456268">
    <property type="protein sequence ID" value="EMF10156.1"/>
    <property type="molecule type" value="Genomic_DNA"/>
</dbReference>
<dbReference type="SMART" id="SM00355">
    <property type="entry name" value="ZnF_C2H2"/>
    <property type="match status" value="5"/>
</dbReference>
<evidence type="ECO:0000256" key="11">
    <source>
        <dbReference type="ARBA" id="ARBA00035113"/>
    </source>
</evidence>
<keyword evidence="8" id="KW-0479">Metal-binding</keyword>
<feature type="compositionally biased region" description="Polar residues" evidence="13">
    <location>
        <begin position="641"/>
        <end position="650"/>
    </location>
</feature>
<keyword evidence="9 12" id="KW-0863">Zinc-finger</keyword>
<dbReference type="Pfam" id="PF23230">
    <property type="entry name" value="zf-C2H2_13"/>
    <property type="match status" value="1"/>
</dbReference>
<feature type="compositionally biased region" description="Gly residues" evidence="13">
    <location>
        <begin position="15"/>
        <end position="36"/>
    </location>
</feature>
<gene>
    <name evidence="15" type="ORF">SEPMUDRAFT_143898</name>
</gene>
<comment type="pathway">
    <text evidence="3">Protein modification; protein ubiquitination.</text>
</comment>
<dbReference type="InterPro" id="IPR013083">
    <property type="entry name" value="Znf_RING/FYVE/PHD"/>
</dbReference>
<evidence type="ECO:0000256" key="3">
    <source>
        <dbReference type="ARBA" id="ARBA00004906"/>
    </source>
</evidence>
<comment type="subcellular location">
    <subcellularLocation>
        <location evidence="2">Cytoplasm</location>
    </subcellularLocation>
</comment>
<evidence type="ECO:0000256" key="13">
    <source>
        <dbReference type="SAM" id="MobiDB-lite"/>
    </source>
</evidence>
<evidence type="ECO:0000313" key="16">
    <source>
        <dbReference type="Proteomes" id="UP000016931"/>
    </source>
</evidence>
<dbReference type="InterPro" id="IPR044288">
    <property type="entry name" value="ZNF598/HEL2"/>
</dbReference>
<keyword evidence="10" id="KW-0862">Zinc</keyword>
<dbReference type="Gene3D" id="3.30.40.10">
    <property type="entry name" value="Zinc/RING finger domain, C3HC4 (zinc finger)"/>
    <property type="match status" value="1"/>
</dbReference>
<evidence type="ECO:0000256" key="12">
    <source>
        <dbReference type="PROSITE-ProRule" id="PRU00175"/>
    </source>
</evidence>
<dbReference type="InterPro" id="IPR013087">
    <property type="entry name" value="Znf_C2H2_type"/>
</dbReference>
<keyword evidence="6" id="KW-0597">Phosphoprotein</keyword>
<dbReference type="Proteomes" id="UP000016931">
    <property type="component" value="Unassembled WGS sequence"/>
</dbReference>
<protein>
    <recommendedName>
        <fullName evidence="4">RING-type E3 ubiquitin transferase</fullName>
        <ecNumber evidence="4">2.3.2.27</ecNumber>
    </recommendedName>
</protein>
<keyword evidence="7" id="KW-0808">Transferase</keyword>
<dbReference type="GO" id="GO:0043022">
    <property type="term" value="F:ribosome binding"/>
    <property type="evidence" value="ECO:0007669"/>
    <property type="project" value="TreeGrafter"/>
</dbReference>
<dbReference type="STRING" id="692275.M3AVQ6"/>
<dbReference type="OrthoDB" id="3838338at2759"/>
<evidence type="ECO:0000256" key="1">
    <source>
        <dbReference type="ARBA" id="ARBA00000900"/>
    </source>
</evidence>
<reference evidence="15 16" key="1">
    <citation type="journal article" date="2012" name="PLoS Pathog.">
        <title>Diverse lifestyles and strategies of plant pathogenesis encoded in the genomes of eighteen Dothideomycetes fungi.</title>
        <authorList>
            <person name="Ohm R.A."/>
            <person name="Feau N."/>
            <person name="Henrissat B."/>
            <person name="Schoch C.L."/>
            <person name="Horwitz B.A."/>
            <person name="Barry K.W."/>
            <person name="Condon B.J."/>
            <person name="Copeland A.C."/>
            <person name="Dhillon B."/>
            <person name="Glaser F."/>
            <person name="Hesse C.N."/>
            <person name="Kosti I."/>
            <person name="LaButti K."/>
            <person name="Lindquist E.A."/>
            <person name="Lucas S."/>
            <person name="Salamov A.A."/>
            <person name="Bradshaw R.E."/>
            <person name="Ciuffetti L."/>
            <person name="Hamelin R.C."/>
            <person name="Kema G.H.J."/>
            <person name="Lawrence C."/>
            <person name="Scott J.A."/>
            <person name="Spatafora J.W."/>
            <person name="Turgeon B.G."/>
            <person name="de Wit P.J.G.M."/>
            <person name="Zhong S."/>
            <person name="Goodwin S.B."/>
            <person name="Grigoriev I.V."/>
        </authorList>
    </citation>
    <scope>NUCLEOTIDE SEQUENCE [LARGE SCALE GENOMIC DNA]</scope>
    <source>
        <strain evidence="15 16">SO2202</strain>
    </source>
</reference>